<proteinExistence type="predicted"/>
<feature type="compositionally biased region" description="Low complexity" evidence="1">
    <location>
        <begin position="237"/>
        <end position="255"/>
    </location>
</feature>
<feature type="transmembrane region" description="Helical" evidence="2">
    <location>
        <begin position="34"/>
        <end position="52"/>
    </location>
</feature>
<feature type="compositionally biased region" description="Basic and acidic residues" evidence="1">
    <location>
        <begin position="269"/>
        <end position="283"/>
    </location>
</feature>
<keyword evidence="2" id="KW-0472">Membrane</keyword>
<feature type="region of interest" description="Disordered" evidence="1">
    <location>
        <begin position="171"/>
        <end position="328"/>
    </location>
</feature>
<gene>
    <name evidence="3" type="ORF">METZ01_LOCUS203772</name>
</gene>
<reference evidence="3" key="1">
    <citation type="submission" date="2018-05" db="EMBL/GenBank/DDBJ databases">
        <authorList>
            <person name="Lanie J.A."/>
            <person name="Ng W.-L."/>
            <person name="Kazmierczak K.M."/>
            <person name="Andrzejewski T.M."/>
            <person name="Davidsen T.M."/>
            <person name="Wayne K.J."/>
            <person name="Tettelin H."/>
            <person name="Glass J.I."/>
            <person name="Rusch D."/>
            <person name="Podicherti R."/>
            <person name="Tsui H.-C.T."/>
            <person name="Winkler M.E."/>
        </authorList>
    </citation>
    <scope>NUCLEOTIDE SEQUENCE</scope>
</reference>
<evidence type="ECO:0000313" key="3">
    <source>
        <dbReference type="EMBL" id="SVB50918.1"/>
    </source>
</evidence>
<feature type="compositionally biased region" description="Acidic residues" evidence="1">
    <location>
        <begin position="314"/>
        <end position="328"/>
    </location>
</feature>
<accession>A0A382EJL4</accession>
<name>A0A382EJL4_9ZZZZ</name>
<evidence type="ECO:0000256" key="2">
    <source>
        <dbReference type="SAM" id="Phobius"/>
    </source>
</evidence>
<sequence>MSASILLILIVPVLAVIAQAIRWRAGLDAGQWFSWPLLVALSFTVPVLWLMARTLSCNTHVDRLGALGRMDSALGASERIVTADQFLKSDTRDAFMQAAVEDSAEWVKRGRLASFDPTAGKIQLGRSLAAIPLAFLIVIVAAWMAGLTMPGDEPQVQPSGTPLVAALETTPEPRGFQSRPDEEEKIAPAQHGQRKVKPERSAKQKSAVANVAPEGAEESRGRLADGETSESQQTSNPSSARGEPSSQSQSSKSGEQTPRKPKKGQKQTTEQKRPQRPRDKQEEPSGVTAGQGSSRGSQNNAAASDWSSRSQEATSDDEDVEDEDDVED</sequence>
<protein>
    <submittedName>
        <fullName evidence="3">Uncharacterized protein</fullName>
    </submittedName>
</protein>
<feature type="non-terminal residue" evidence="3">
    <location>
        <position position="328"/>
    </location>
</feature>
<evidence type="ECO:0000256" key="1">
    <source>
        <dbReference type="SAM" id="MobiDB-lite"/>
    </source>
</evidence>
<feature type="compositionally biased region" description="Polar residues" evidence="1">
    <location>
        <begin position="288"/>
        <end position="313"/>
    </location>
</feature>
<dbReference type="AlphaFoldDB" id="A0A382EJL4"/>
<dbReference type="EMBL" id="UINC01044874">
    <property type="protein sequence ID" value="SVB50918.1"/>
    <property type="molecule type" value="Genomic_DNA"/>
</dbReference>
<keyword evidence="2" id="KW-1133">Transmembrane helix</keyword>
<organism evidence="3">
    <name type="scientific">marine metagenome</name>
    <dbReference type="NCBI Taxonomy" id="408172"/>
    <lineage>
        <taxon>unclassified sequences</taxon>
        <taxon>metagenomes</taxon>
        <taxon>ecological metagenomes</taxon>
    </lineage>
</organism>
<keyword evidence="2" id="KW-0812">Transmembrane</keyword>
<feature type="transmembrane region" description="Helical" evidence="2">
    <location>
        <begin position="128"/>
        <end position="149"/>
    </location>
</feature>